<evidence type="ECO:0000256" key="1">
    <source>
        <dbReference type="SAM" id="Phobius"/>
    </source>
</evidence>
<keyword evidence="1" id="KW-0812">Transmembrane</keyword>
<feature type="transmembrane region" description="Helical" evidence="1">
    <location>
        <begin position="84"/>
        <end position="113"/>
    </location>
</feature>
<name>A0A848MA69_PAELE</name>
<gene>
    <name evidence="2" type="ORF">HII30_17500</name>
</gene>
<feature type="transmembrane region" description="Helical" evidence="1">
    <location>
        <begin position="223"/>
        <end position="241"/>
    </location>
</feature>
<dbReference type="RefSeq" id="WP_169506338.1">
    <property type="nucleotide sequence ID" value="NZ_JABBPN010000019.1"/>
</dbReference>
<proteinExistence type="predicted"/>
<evidence type="ECO:0000313" key="3">
    <source>
        <dbReference type="Proteomes" id="UP000565468"/>
    </source>
</evidence>
<reference evidence="2 3" key="1">
    <citation type="submission" date="2020-04" db="EMBL/GenBank/DDBJ databases">
        <title>Paenibacillus algicola sp. nov., a novel marine bacterium producing alginate lyase.</title>
        <authorList>
            <person name="Huang H."/>
        </authorList>
    </citation>
    <scope>NUCLEOTIDE SEQUENCE [LARGE SCALE GENOMIC DNA]</scope>
    <source>
        <strain evidence="2 3">L7-75</strain>
    </source>
</reference>
<comment type="caution">
    <text evidence="2">The sequence shown here is derived from an EMBL/GenBank/DDBJ whole genome shotgun (WGS) entry which is preliminary data.</text>
</comment>
<sequence>MIKLLKYDWKRNAGSISGLLAVLMIVQVLIGSMYYTGRWDSEVSIGLSMMVYGIVSTILLIMVFKTYDYNIRAYHRRLLPVPPLSSVTATMIQASAAMILILLLAACHIWVFWSISEWSEVLQFVHVQWSHVLVMLVSGFLKFIFFVAIVLFCITVSRSFRSKGSIWIGILLFFIIQSAVSWVSNKLFGEAPLTYQILTVRLEGRNYETAAVEEVVNGFWRPMLLELILTIALVYVAVKLIDRKVEV</sequence>
<keyword evidence="1" id="KW-0472">Membrane</keyword>
<feature type="transmembrane region" description="Helical" evidence="1">
    <location>
        <begin position="12"/>
        <end position="37"/>
    </location>
</feature>
<keyword evidence="1" id="KW-1133">Transmembrane helix</keyword>
<feature type="transmembrane region" description="Helical" evidence="1">
    <location>
        <begin position="43"/>
        <end position="64"/>
    </location>
</feature>
<dbReference type="AlphaFoldDB" id="A0A848MA69"/>
<protein>
    <submittedName>
        <fullName evidence="2">Uncharacterized protein</fullName>
    </submittedName>
</protein>
<keyword evidence="3" id="KW-1185">Reference proteome</keyword>
<organism evidence="2 3">
    <name type="scientific">Paenibacillus lemnae</name>
    <dbReference type="NCBI Taxonomy" id="1330551"/>
    <lineage>
        <taxon>Bacteria</taxon>
        <taxon>Bacillati</taxon>
        <taxon>Bacillota</taxon>
        <taxon>Bacilli</taxon>
        <taxon>Bacillales</taxon>
        <taxon>Paenibacillaceae</taxon>
        <taxon>Paenibacillus</taxon>
    </lineage>
</organism>
<feature type="transmembrane region" description="Helical" evidence="1">
    <location>
        <begin position="133"/>
        <end position="154"/>
    </location>
</feature>
<accession>A0A848MA69</accession>
<evidence type="ECO:0000313" key="2">
    <source>
        <dbReference type="EMBL" id="NMO97565.1"/>
    </source>
</evidence>
<dbReference type="EMBL" id="JABBPN010000019">
    <property type="protein sequence ID" value="NMO97565.1"/>
    <property type="molecule type" value="Genomic_DNA"/>
</dbReference>
<feature type="transmembrane region" description="Helical" evidence="1">
    <location>
        <begin position="166"/>
        <end position="184"/>
    </location>
</feature>
<dbReference type="Proteomes" id="UP000565468">
    <property type="component" value="Unassembled WGS sequence"/>
</dbReference>